<feature type="transmembrane region" description="Helical" evidence="12">
    <location>
        <begin position="179"/>
        <end position="198"/>
    </location>
</feature>
<protein>
    <submittedName>
        <fullName evidence="13">Heme A synthase</fullName>
    </submittedName>
</protein>
<dbReference type="OrthoDB" id="1447144at2"/>
<feature type="transmembrane region" description="Helical" evidence="12">
    <location>
        <begin position="210"/>
        <end position="232"/>
    </location>
</feature>
<evidence type="ECO:0000256" key="1">
    <source>
        <dbReference type="ARBA" id="ARBA00004141"/>
    </source>
</evidence>
<dbReference type="InterPro" id="IPR050450">
    <property type="entry name" value="COX15/CtaA_HemeA_synthase"/>
</dbReference>
<keyword evidence="2" id="KW-1003">Cell membrane</keyword>
<dbReference type="RefSeq" id="WP_094967622.1">
    <property type="nucleotide sequence ID" value="NZ_NGJN01000002.1"/>
</dbReference>
<comment type="pathway">
    <text evidence="11">Porphyrin-containing compound metabolism.</text>
</comment>
<comment type="subcellular location">
    <subcellularLocation>
        <location evidence="1">Membrane</location>
        <topology evidence="1">Multi-pass membrane protein</topology>
    </subcellularLocation>
</comment>
<keyword evidence="8" id="KW-0350">Heme biosynthesis</keyword>
<dbReference type="InterPro" id="IPR003780">
    <property type="entry name" value="COX15/CtaA_fam"/>
</dbReference>
<evidence type="ECO:0000256" key="10">
    <source>
        <dbReference type="ARBA" id="ARBA00023157"/>
    </source>
</evidence>
<evidence type="ECO:0000256" key="4">
    <source>
        <dbReference type="ARBA" id="ARBA00022723"/>
    </source>
</evidence>
<keyword evidence="14" id="KW-1185">Reference proteome</keyword>
<comment type="caution">
    <text evidence="13">The sequence shown here is derived from an EMBL/GenBank/DDBJ whole genome shotgun (WGS) entry which is preliminary data.</text>
</comment>
<organism evidence="13 14">
    <name type="scientific">Winogradskyella aurantia</name>
    <dbReference type="NCBI Taxonomy" id="1915063"/>
    <lineage>
        <taxon>Bacteria</taxon>
        <taxon>Pseudomonadati</taxon>
        <taxon>Bacteroidota</taxon>
        <taxon>Flavobacteriia</taxon>
        <taxon>Flavobacteriales</taxon>
        <taxon>Flavobacteriaceae</taxon>
        <taxon>Winogradskyella</taxon>
    </lineage>
</organism>
<evidence type="ECO:0000256" key="8">
    <source>
        <dbReference type="ARBA" id="ARBA00023133"/>
    </source>
</evidence>
<dbReference type="GO" id="GO:0006784">
    <property type="term" value="P:heme A biosynthetic process"/>
    <property type="evidence" value="ECO:0007669"/>
    <property type="project" value="InterPro"/>
</dbReference>
<feature type="transmembrane region" description="Helical" evidence="12">
    <location>
        <begin position="116"/>
        <end position="135"/>
    </location>
</feature>
<gene>
    <name evidence="13" type="ORF">CA834_05290</name>
</gene>
<dbReference type="GO" id="GO:0016491">
    <property type="term" value="F:oxidoreductase activity"/>
    <property type="evidence" value="ECO:0007669"/>
    <property type="project" value="UniProtKB-KW"/>
</dbReference>
<evidence type="ECO:0000313" key="13">
    <source>
        <dbReference type="EMBL" id="OZV70033.1"/>
    </source>
</evidence>
<proteinExistence type="predicted"/>
<keyword evidence="7" id="KW-0408">Iron</keyword>
<name>A0A265UXI9_9FLAO</name>
<evidence type="ECO:0000256" key="6">
    <source>
        <dbReference type="ARBA" id="ARBA00023002"/>
    </source>
</evidence>
<keyword evidence="10" id="KW-1015">Disulfide bond</keyword>
<feature type="transmembrane region" description="Helical" evidence="12">
    <location>
        <begin position="252"/>
        <end position="273"/>
    </location>
</feature>
<dbReference type="PANTHER" id="PTHR35457:SF1">
    <property type="entry name" value="HEME A SYNTHASE"/>
    <property type="match status" value="1"/>
</dbReference>
<evidence type="ECO:0000256" key="3">
    <source>
        <dbReference type="ARBA" id="ARBA00022692"/>
    </source>
</evidence>
<feature type="transmembrane region" description="Helical" evidence="12">
    <location>
        <begin position="142"/>
        <end position="159"/>
    </location>
</feature>
<dbReference type="GO" id="GO:0016020">
    <property type="term" value="C:membrane"/>
    <property type="evidence" value="ECO:0007669"/>
    <property type="project" value="UniProtKB-SubCell"/>
</dbReference>
<evidence type="ECO:0000256" key="11">
    <source>
        <dbReference type="ARBA" id="ARBA00023444"/>
    </source>
</evidence>
<accession>A0A265UXI9</accession>
<keyword evidence="5 12" id="KW-1133">Transmembrane helix</keyword>
<keyword evidence="9 12" id="KW-0472">Membrane</keyword>
<evidence type="ECO:0000256" key="9">
    <source>
        <dbReference type="ARBA" id="ARBA00023136"/>
    </source>
</evidence>
<keyword evidence="6" id="KW-0560">Oxidoreductase</keyword>
<keyword evidence="3 12" id="KW-0812">Transmembrane</keyword>
<reference evidence="13 14" key="1">
    <citation type="submission" date="2017-05" db="EMBL/GenBank/DDBJ databases">
        <title>The draft genome sequence of Idiomarina salinarum WNB302.</title>
        <authorList>
            <person name="Sun Y."/>
            <person name="Chen B."/>
            <person name="Du Z."/>
        </authorList>
    </citation>
    <scope>NUCLEOTIDE SEQUENCE [LARGE SCALE GENOMIC DNA]</scope>
    <source>
        <strain evidence="13 14">WNB302</strain>
    </source>
</reference>
<dbReference type="Pfam" id="PF02628">
    <property type="entry name" value="COX15-CtaA"/>
    <property type="match status" value="2"/>
</dbReference>
<evidence type="ECO:0000256" key="7">
    <source>
        <dbReference type="ARBA" id="ARBA00023004"/>
    </source>
</evidence>
<evidence type="ECO:0000256" key="5">
    <source>
        <dbReference type="ARBA" id="ARBA00022989"/>
    </source>
</evidence>
<sequence length="346" mass="39541">MKKRFRKTAKVALVLVYLVIAAGAIVRMTGSGMGCPDWPKCFGYYIPPTDKADLQFKPNHSYEKGVVIIVNEALQVAKTDFISAENLNLENWEPYTAHDYAIFNPLHTWVEYINRLLGALSGLPILLFTVMSIWLWKDRKRFVILSLLVVFGMGFQAWLGKTVVDSNLAPYKITTHMVMALVIVAIILYLIFISKSHFKNQKFHASFRNLLMIATVLTLVQIILGTQVRQFVDVQNKLSGYLNWDFAELAPLNFYVHRSLSIVVLAINAWLFWQNRKLQLGYRKINLVMLCIGLEIATGIAMYYFNFPFSSQPIHLLIATILIGIQFYILLESSRRAETTAVFETT</sequence>
<evidence type="ECO:0000313" key="14">
    <source>
        <dbReference type="Proteomes" id="UP000216840"/>
    </source>
</evidence>
<feature type="transmembrane region" description="Helical" evidence="12">
    <location>
        <begin position="313"/>
        <end position="331"/>
    </location>
</feature>
<dbReference type="Proteomes" id="UP000216840">
    <property type="component" value="Unassembled WGS sequence"/>
</dbReference>
<dbReference type="GO" id="GO:0046872">
    <property type="term" value="F:metal ion binding"/>
    <property type="evidence" value="ECO:0007669"/>
    <property type="project" value="UniProtKB-KW"/>
</dbReference>
<dbReference type="AlphaFoldDB" id="A0A265UXI9"/>
<dbReference type="EMBL" id="NGJN01000002">
    <property type="protein sequence ID" value="OZV70033.1"/>
    <property type="molecule type" value="Genomic_DNA"/>
</dbReference>
<evidence type="ECO:0000256" key="2">
    <source>
        <dbReference type="ARBA" id="ARBA00022475"/>
    </source>
</evidence>
<evidence type="ECO:0000256" key="12">
    <source>
        <dbReference type="SAM" id="Phobius"/>
    </source>
</evidence>
<feature type="transmembrane region" description="Helical" evidence="12">
    <location>
        <begin position="285"/>
        <end position="307"/>
    </location>
</feature>
<keyword evidence="4" id="KW-0479">Metal-binding</keyword>
<dbReference type="PANTHER" id="PTHR35457">
    <property type="entry name" value="HEME A SYNTHASE"/>
    <property type="match status" value="1"/>
</dbReference>